<dbReference type="RefSeq" id="WP_114001502.1">
    <property type="nucleotide sequence ID" value="NZ_PSQG01000002.1"/>
</dbReference>
<sequence>MKKLSAACMILGLSLFAGGCSNDQIDDHIISLQNKISDVTASDSTEQEDQEPSTEERVYMDELTGTLLDFDGTHLTISSNGETYVFDVSQTRLECKYGVVSSDQVSVIYQGQLSGTDISTISPIKITDKYHNETPLEDRTLKGKVKSLTSNALVIVTEKGNTVTFPVTGVRQYYKKGIKAGKWVYVHFRGKFINETLVGDKQYDGSFTKVISVSDTDPLKVPAATPTPSPEPKKKEQHLRAKIVNVSTGTMTVIPQTTGSELTVSLSSVPVYFKGGMAPGSYVNIIYTGKFNGESTSGMKIRGITGEDPDILSVRNITSTVTGTILGTTANTVLLQTYDGVKILCSRENVPDLSSSGMEEGADLRVTFNPAKSRTSNIYTCIKFEDP</sequence>
<reference evidence="2 3" key="1">
    <citation type="submission" date="2018-02" db="EMBL/GenBank/DDBJ databases">
        <title>Complete genome sequencing of Faecalibacterium prausnitzii strains isolated from the human gut.</title>
        <authorList>
            <person name="Fitzgerald B.C."/>
            <person name="Shkoporov A.N."/>
            <person name="Ross P.R."/>
            <person name="Hill C."/>
        </authorList>
    </citation>
    <scope>NUCLEOTIDE SEQUENCE [LARGE SCALE GENOMIC DNA]</scope>
    <source>
        <strain evidence="2 3">APC942/31-1</strain>
    </source>
</reference>
<organism evidence="2 3">
    <name type="scientific">Blautia obeum</name>
    <dbReference type="NCBI Taxonomy" id="40520"/>
    <lineage>
        <taxon>Bacteria</taxon>
        <taxon>Bacillati</taxon>
        <taxon>Bacillota</taxon>
        <taxon>Clostridia</taxon>
        <taxon>Lachnospirales</taxon>
        <taxon>Lachnospiraceae</taxon>
        <taxon>Blautia</taxon>
    </lineage>
</organism>
<feature type="signal peptide" evidence="1">
    <location>
        <begin position="1"/>
        <end position="19"/>
    </location>
</feature>
<proteinExistence type="predicted"/>
<dbReference type="AlphaFoldDB" id="A0A367G5Y1"/>
<keyword evidence="1" id="KW-0732">Signal</keyword>
<comment type="caution">
    <text evidence="2">The sequence shown here is derived from an EMBL/GenBank/DDBJ whole genome shotgun (WGS) entry which is preliminary data.</text>
</comment>
<dbReference type="Proteomes" id="UP000253208">
    <property type="component" value="Unassembled WGS sequence"/>
</dbReference>
<evidence type="ECO:0000256" key="1">
    <source>
        <dbReference type="SAM" id="SignalP"/>
    </source>
</evidence>
<evidence type="ECO:0000313" key="3">
    <source>
        <dbReference type="Proteomes" id="UP000253208"/>
    </source>
</evidence>
<dbReference type="PROSITE" id="PS51257">
    <property type="entry name" value="PROKAR_LIPOPROTEIN"/>
    <property type="match status" value="1"/>
</dbReference>
<dbReference type="EMBL" id="PSQG01000002">
    <property type="protein sequence ID" value="RCH46055.1"/>
    <property type="molecule type" value="Genomic_DNA"/>
</dbReference>
<accession>A0A367G5Y1</accession>
<name>A0A367G5Y1_9FIRM</name>
<evidence type="ECO:0000313" key="2">
    <source>
        <dbReference type="EMBL" id="RCH46055.1"/>
    </source>
</evidence>
<protein>
    <recommendedName>
        <fullName evidence="4">DUF5689 domain-containing protein</fullName>
    </recommendedName>
</protein>
<gene>
    <name evidence="2" type="ORF">C4886_01430</name>
</gene>
<evidence type="ECO:0008006" key="4">
    <source>
        <dbReference type="Google" id="ProtNLM"/>
    </source>
</evidence>
<feature type="chain" id="PRO_5038960661" description="DUF5689 domain-containing protein" evidence="1">
    <location>
        <begin position="20"/>
        <end position="387"/>
    </location>
</feature>